<organism evidence="9 10">
    <name type="scientific">Cinchona calisaya</name>
    <dbReference type="NCBI Taxonomy" id="153742"/>
    <lineage>
        <taxon>Eukaryota</taxon>
        <taxon>Viridiplantae</taxon>
        <taxon>Streptophyta</taxon>
        <taxon>Embryophyta</taxon>
        <taxon>Tracheophyta</taxon>
        <taxon>Spermatophyta</taxon>
        <taxon>Magnoliopsida</taxon>
        <taxon>eudicotyledons</taxon>
        <taxon>Gunneridae</taxon>
        <taxon>Pentapetalae</taxon>
        <taxon>asterids</taxon>
        <taxon>lamiids</taxon>
        <taxon>Gentianales</taxon>
        <taxon>Rubiaceae</taxon>
        <taxon>Cinchonoideae</taxon>
        <taxon>Cinchoneae</taxon>
        <taxon>Cinchona</taxon>
    </lineage>
</organism>
<keyword evidence="6 7" id="KW-0349">Heme</keyword>
<dbReference type="PRINTS" id="PR00385">
    <property type="entry name" value="P450"/>
</dbReference>
<dbReference type="InterPro" id="IPR017972">
    <property type="entry name" value="Cyt_P450_CS"/>
</dbReference>
<evidence type="ECO:0000256" key="6">
    <source>
        <dbReference type="PIRSR" id="PIRSR602401-1"/>
    </source>
</evidence>
<dbReference type="Gene3D" id="1.10.630.10">
    <property type="entry name" value="Cytochrome P450"/>
    <property type="match status" value="1"/>
</dbReference>
<evidence type="ECO:0000256" key="8">
    <source>
        <dbReference type="SAM" id="Phobius"/>
    </source>
</evidence>
<evidence type="ECO:0008006" key="11">
    <source>
        <dbReference type="Google" id="ProtNLM"/>
    </source>
</evidence>
<accession>A0ABD3A7Y9</accession>
<comment type="similarity">
    <text evidence="2 7">Belongs to the cytochrome P450 family.</text>
</comment>
<evidence type="ECO:0000256" key="5">
    <source>
        <dbReference type="ARBA" id="ARBA00023004"/>
    </source>
</evidence>
<dbReference type="GO" id="GO:0046872">
    <property type="term" value="F:metal ion binding"/>
    <property type="evidence" value="ECO:0007669"/>
    <property type="project" value="UniProtKB-KW"/>
</dbReference>
<dbReference type="InterPro" id="IPR001128">
    <property type="entry name" value="Cyt_P450"/>
</dbReference>
<dbReference type="PANTHER" id="PTHR24296">
    <property type="entry name" value="CYTOCHROME P450"/>
    <property type="match status" value="1"/>
</dbReference>
<comment type="cofactor">
    <cofactor evidence="1 6">
        <name>heme</name>
        <dbReference type="ChEBI" id="CHEBI:30413"/>
    </cofactor>
</comment>
<dbReference type="InterPro" id="IPR002401">
    <property type="entry name" value="Cyt_P450_E_grp-I"/>
</dbReference>
<dbReference type="AlphaFoldDB" id="A0ABD3A7Y9"/>
<keyword evidence="4 7" id="KW-0560">Oxidoreductase</keyword>
<keyword evidence="3 6" id="KW-0479">Metal-binding</keyword>
<evidence type="ECO:0000256" key="4">
    <source>
        <dbReference type="ARBA" id="ARBA00023002"/>
    </source>
</evidence>
<gene>
    <name evidence="9" type="ORF">ACH5RR_012527</name>
</gene>
<comment type="caution">
    <text evidence="9">The sequence shown here is derived from an EMBL/GenBank/DDBJ whole genome shotgun (WGS) entry which is preliminary data.</text>
</comment>
<dbReference type="GO" id="GO:0006629">
    <property type="term" value="P:lipid metabolic process"/>
    <property type="evidence" value="ECO:0007669"/>
    <property type="project" value="UniProtKB-ARBA"/>
</dbReference>
<dbReference type="GO" id="GO:0004497">
    <property type="term" value="F:monooxygenase activity"/>
    <property type="evidence" value="ECO:0007669"/>
    <property type="project" value="UniProtKB-KW"/>
</dbReference>
<dbReference type="PROSITE" id="PS00086">
    <property type="entry name" value="CYTOCHROME_P450"/>
    <property type="match status" value="1"/>
</dbReference>
<dbReference type="EMBL" id="JBJUIK010000005">
    <property type="protein sequence ID" value="KAL3527871.1"/>
    <property type="molecule type" value="Genomic_DNA"/>
</dbReference>
<evidence type="ECO:0000256" key="7">
    <source>
        <dbReference type="RuleBase" id="RU000461"/>
    </source>
</evidence>
<protein>
    <recommendedName>
        <fullName evidence="11">Alkane hydroxylase MAH1-like</fullName>
    </recommendedName>
</protein>
<keyword evidence="5 6" id="KW-0408">Iron</keyword>
<keyword evidence="8" id="KW-0812">Transmembrane</keyword>
<dbReference type="Proteomes" id="UP001630127">
    <property type="component" value="Unassembled WGS sequence"/>
</dbReference>
<reference evidence="9 10" key="1">
    <citation type="submission" date="2024-11" db="EMBL/GenBank/DDBJ databases">
        <title>A near-complete genome assembly of Cinchona calisaya.</title>
        <authorList>
            <person name="Lian D.C."/>
            <person name="Zhao X.W."/>
            <person name="Wei L."/>
        </authorList>
    </citation>
    <scope>NUCLEOTIDE SEQUENCE [LARGE SCALE GENOMIC DNA]</scope>
    <source>
        <tissue evidence="9">Nenye</tissue>
    </source>
</reference>
<proteinExistence type="inferred from homology"/>
<keyword evidence="8" id="KW-1133">Transmembrane helix</keyword>
<keyword evidence="10" id="KW-1185">Reference proteome</keyword>
<keyword evidence="7" id="KW-0503">Monooxygenase</keyword>
<dbReference type="PRINTS" id="PR00463">
    <property type="entry name" value="EP450I"/>
</dbReference>
<feature type="binding site" description="axial binding residue" evidence="6">
    <location>
        <position position="500"/>
    </location>
    <ligand>
        <name>heme</name>
        <dbReference type="ChEBI" id="CHEBI:30413"/>
    </ligand>
    <ligandPart>
        <name>Fe</name>
        <dbReference type="ChEBI" id="CHEBI:18248"/>
    </ligandPart>
</feature>
<evidence type="ECO:0000313" key="9">
    <source>
        <dbReference type="EMBL" id="KAL3527871.1"/>
    </source>
</evidence>
<name>A0ABD3A7Y9_9GENT</name>
<dbReference type="InterPro" id="IPR036396">
    <property type="entry name" value="Cyt_P450_sf"/>
</dbReference>
<feature type="transmembrane region" description="Helical" evidence="8">
    <location>
        <begin position="51"/>
        <end position="70"/>
    </location>
</feature>
<evidence type="ECO:0000313" key="10">
    <source>
        <dbReference type="Proteomes" id="UP001630127"/>
    </source>
</evidence>
<dbReference type="SUPFAM" id="SSF48264">
    <property type="entry name" value="Cytochrome P450"/>
    <property type="match status" value="1"/>
</dbReference>
<evidence type="ECO:0000256" key="3">
    <source>
        <dbReference type="ARBA" id="ARBA00022723"/>
    </source>
</evidence>
<keyword evidence="8" id="KW-0472">Membrane</keyword>
<sequence length="554" mass="63950">MMIVFVAGDFTKTLLHNEEEQSAKFRFLEAINKMYFTLTPHSTSQMTLKGALGYFEIILAFLCFFYLWALRNNGNKRLPWNWPFIGMLPGLLRYARRLHDGCTEAARIAGGTYLFKGPWFFNMDMLLTVDPANIHHIMSGNFPNFPKGPKFKEMFDILGDGIFNSDMDLWKSQRKTTRFLINHQRFHQFLVKTSRDKVEKGLIPVLDHLCSTGQVVDLQDLFQRFTFDTTCKLVTGYDPGCVSITFPNVPFARALDTAEEAIIVRHLVPEIIWKLQRLLNIGQEKKYSEAWKTLDRVIGEYISRKREELRKSSRSVNDQDGVDLLTSYITEGNNMELPIDDAFLRDTTLNLMIAGRDTTSSALTWFFWLLSENPIVEMKIREELRSIIPSEEAEKRQFFDVQDLNKLVYLHGALCESLRLYPPVPFQHKEPLEPDILPSGHRVHPKMKITFSLYAMGRMASIWGKDCMVMKPERWISERGTIKHEPSYKFLAFNAGPRTCLGKEVAFTQLKAVAASVIHNYQVQLVEGQEIIPNVSVILYIKHGLKVKVCKRWA</sequence>
<evidence type="ECO:0000256" key="1">
    <source>
        <dbReference type="ARBA" id="ARBA00001971"/>
    </source>
</evidence>
<evidence type="ECO:0000256" key="2">
    <source>
        <dbReference type="ARBA" id="ARBA00010617"/>
    </source>
</evidence>
<dbReference type="Pfam" id="PF00067">
    <property type="entry name" value="p450"/>
    <property type="match status" value="1"/>
</dbReference>
<dbReference type="CDD" id="cd11064">
    <property type="entry name" value="CYP86A"/>
    <property type="match status" value="1"/>
</dbReference>